<protein>
    <submittedName>
        <fullName evidence="6">Protein takeout</fullName>
    </submittedName>
</protein>
<comment type="similarity">
    <text evidence="3">Belongs to the TO family.</text>
</comment>
<organism evidence="6">
    <name type="scientific">Bactrocera latifrons</name>
    <name type="common">Malaysian fruit fly</name>
    <name type="synonym">Chaetodacus latifrons</name>
    <dbReference type="NCBI Taxonomy" id="174628"/>
    <lineage>
        <taxon>Eukaryota</taxon>
        <taxon>Metazoa</taxon>
        <taxon>Ecdysozoa</taxon>
        <taxon>Arthropoda</taxon>
        <taxon>Hexapoda</taxon>
        <taxon>Insecta</taxon>
        <taxon>Pterygota</taxon>
        <taxon>Neoptera</taxon>
        <taxon>Endopterygota</taxon>
        <taxon>Diptera</taxon>
        <taxon>Brachycera</taxon>
        <taxon>Muscomorpha</taxon>
        <taxon>Tephritoidea</taxon>
        <taxon>Tephritidae</taxon>
        <taxon>Bactrocera</taxon>
        <taxon>Bactrocera</taxon>
    </lineage>
</organism>
<dbReference type="OrthoDB" id="8179031at2759"/>
<keyword evidence="2" id="KW-0090">Biological rhythms</keyword>
<dbReference type="GO" id="GO:0005615">
    <property type="term" value="C:extracellular space"/>
    <property type="evidence" value="ECO:0007669"/>
    <property type="project" value="TreeGrafter"/>
</dbReference>
<keyword evidence="1 5" id="KW-0732">Signal</keyword>
<feature type="region of interest" description="Disordered" evidence="4">
    <location>
        <begin position="42"/>
        <end position="61"/>
    </location>
</feature>
<reference evidence="6" key="1">
    <citation type="submission" date="2015-06" db="EMBL/GenBank/DDBJ databases">
        <authorList>
            <person name="Hoefler B.C."/>
            <person name="Straight P.D."/>
        </authorList>
    </citation>
    <scope>NUCLEOTIDE SEQUENCE</scope>
</reference>
<dbReference type="SMART" id="SM00700">
    <property type="entry name" value="JHBP"/>
    <property type="match status" value="1"/>
</dbReference>
<evidence type="ECO:0000256" key="4">
    <source>
        <dbReference type="SAM" id="MobiDB-lite"/>
    </source>
</evidence>
<dbReference type="Gene3D" id="3.15.10.30">
    <property type="entry name" value="Haemolymph juvenile hormone binding protein"/>
    <property type="match status" value="1"/>
</dbReference>
<evidence type="ECO:0000256" key="1">
    <source>
        <dbReference type="ARBA" id="ARBA00022729"/>
    </source>
</evidence>
<evidence type="ECO:0000256" key="3">
    <source>
        <dbReference type="ARBA" id="ARBA00060902"/>
    </source>
</evidence>
<gene>
    <name evidence="6" type="primary">to_8</name>
    <name evidence="6" type="ORF">c1_g1_i2</name>
</gene>
<feature type="chain" id="PRO_5005521729" evidence="5">
    <location>
        <begin position="23"/>
        <end position="348"/>
    </location>
</feature>
<dbReference type="GO" id="GO:0007623">
    <property type="term" value="P:circadian rhythm"/>
    <property type="evidence" value="ECO:0007669"/>
    <property type="project" value="UniProtKB-ARBA"/>
</dbReference>
<dbReference type="AlphaFoldDB" id="A0A0K8V3P5"/>
<dbReference type="FunFam" id="3.15.10.30:FF:000001">
    <property type="entry name" value="Takeout-like protein 1"/>
    <property type="match status" value="1"/>
</dbReference>
<dbReference type="InterPro" id="IPR010562">
    <property type="entry name" value="Haemolymph_juvenile_hormone-bd"/>
</dbReference>
<accession>A0A0K8V3P5</accession>
<proteinExistence type="inferred from homology"/>
<dbReference type="PANTHER" id="PTHR11008">
    <property type="entry name" value="PROTEIN TAKEOUT-LIKE PROTEIN"/>
    <property type="match status" value="1"/>
</dbReference>
<dbReference type="InterPro" id="IPR038606">
    <property type="entry name" value="To_sf"/>
</dbReference>
<dbReference type="EMBL" id="GDHF01018891">
    <property type="protein sequence ID" value="JAI33423.1"/>
    <property type="molecule type" value="Transcribed_RNA"/>
</dbReference>
<evidence type="ECO:0000256" key="5">
    <source>
        <dbReference type="SAM" id="SignalP"/>
    </source>
</evidence>
<sequence length="348" mass="38802">MHSISILCTVFAICAVLLPAFGSSSVVSNCPAGATCPISGSSTATSITSTTTGKTTENNNNEHNFLKEKPKDLQTCQRKSADFDKCIVNAYQNIFSTWKQGIDGVPHSTPIDPLFVQEFEVIEDRENITPITVKINNITVTGLSEAKVKSVNFKDNEYDFKMTYLVPKVRLNGHYTAKGNVLLLKIDTSGEMFMEILDGLYTVTTKVMLKTLENHKFFNLKALQFNVDSIKDLNLHFDNLFKDKVLNDNTNAVFNDSWRVFFDIFKPKIEAEINKVLLAHFRSVFAQVPAEFFIADVATAEVASAPHHDTAPSTAHSRNIKDITHLELQQPHAAHGSAKAEEKEHKLH</sequence>
<feature type="signal peptide" evidence="5">
    <location>
        <begin position="1"/>
        <end position="22"/>
    </location>
</feature>
<evidence type="ECO:0000256" key="2">
    <source>
        <dbReference type="ARBA" id="ARBA00023108"/>
    </source>
</evidence>
<dbReference type="PANTHER" id="PTHR11008:SF25">
    <property type="entry name" value="IP09473P-RELATED"/>
    <property type="match status" value="1"/>
</dbReference>
<dbReference type="Pfam" id="PF06585">
    <property type="entry name" value="JHBP"/>
    <property type="match status" value="1"/>
</dbReference>
<evidence type="ECO:0000313" key="6">
    <source>
        <dbReference type="EMBL" id="JAI33423.1"/>
    </source>
</evidence>
<feature type="compositionally biased region" description="Low complexity" evidence="4">
    <location>
        <begin position="42"/>
        <end position="56"/>
    </location>
</feature>
<name>A0A0K8V3P5_BACLA</name>